<keyword evidence="2" id="KW-0238">DNA-binding</keyword>
<dbReference type="InterPro" id="IPR036390">
    <property type="entry name" value="WH_DNA-bd_sf"/>
</dbReference>
<evidence type="ECO:0000256" key="1">
    <source>
        <dbReference type="ARBA" id="ARBA00023015"/>
    </source>
</evidence>
<dbReference type="InterPro" id="IPR050707">
    <property type="entry name" value="HTH_MetabolicPath_Reg"/>
</dbReference>
<dbReference type="PROSITE" id="PS51078">
    <property type="entry name" value="ICLR_ED"/>
    <property type="match status" value="1"/>
</dbReference>
<dbReference type="InterPro" id="IPR036388">
    <property type="entry name" value="WH-like_DNA-bd_sf"/>
</dbReference>
<evidence type="ECO:0000259" key="4">
    <source>
        <dbReference type="PROSITE" id="PS51077"/>
    </source>
</evidence>
<name>A0A1C3K1B0_9BURK</name>
<dbReference type="EMBL" id="FLRC01000016">
    <property type="protein sequence ID" value="SBT25271.1"/>
    <property type="molecule type" value="Genomic_DNA"/>
</dbReference>
<protein>
    <submittedName>
        <fullName evidence="6">Transcriptional regulator, IclR family</fullName>
    </submittedName>
</protein>
<dbReference type="KEGG" id="odi:ODI_R1796"/>
<feature type="domain" description="HTH iclR-type" evidence="4">
    <location>
        <begin position="1"/>
        <end position="63"/>
    </location>
</feature>
<dbReference type="Proteomes" id="UP000078558">
    <property type="component" value="Chromosome I"/>
</dbReference>
<evidence type="ECO:0000259" key="5">
    <source>
        <dbReference type="PROSITE" id="PS51078"/>
    </source>
</evidence>
<dbReference type="AlphaFoldDB" id="A0A1C3K1B0"/>
<dbReference type="GO" id="GO:0045892">
    <property type="term" value="P:negative regulation of DNA-templated transcription"/>
    <property type="evidence" value="ECO:0007669"/>
    <property type="project" value="TreeGrafter"/>
</dbReference>
<dbReference type="SUPFAM" id="SSF46785">
    <property type="entry name" value="Winged helix' DNA-binding domain"/>
    <property type="match status" value="1"/>
</dbReference>
<evidence type="ECO:0000256" key="2">
    <source>
        <dbReference type="ARBA" id="ARBA00023125"/>
    </source>
</evidence>
<dbReference type="GO" id="GO:0003677">
    <property type="term" value="F:DNA binding"/>
    <property type="evidence" value="ECO:0007669"/>
    <property type="project" value="UniProtKB-KW"/>
</dbReference>
<dbReference type="Gene3D" id="1.10.10.10">
    <property type="entry name" value="Winged helix-like DNA-binding domain superfamily/Winged helix DNA-binding domain"/>
    <property type="match status" value="1"/>
</dbReference>
<dbReference type="PROSITE" id="PS51077">
    <property type="entry name" value="HTH_ICLR"/>
    <property type="match status" value="1"/>
</dbReference>
<dbReference type="OrthoDB" id="9807558at2"/>
<dbReference type="SMART" id="SM00346">
    <property type="entry name" value="HTH_ICLR"/>
    <property type="match status" value="1"/>
</dbReference>
<accession>A0A1C3K1B0</accession>
<dbReference type="Gene3D" id="3.30.450.40">
    <property type="match status" value="1"/>
</dbReference>
<organism evidence="6 8">
    <name type="scientific">Orrella dioscoreae</name>
    <dbReference type="NCBI Taxonomy" id="1851544"/>
    <lineage>
        <taxon>Bacteria</taxon>
        <taxon>Pseudomonadati</taxon>
        <taxon>Pseudomonadota</taxon>
        <taxon>Betaproteobacteria</taxon>
        <taxon>Burkholderiales</taxon>
        <taxon>Alcaligenaceae</taxon>
        <taxon>Orrella</taxon>
    </lineage>
</organism>
<dbReference type="Pfam" id="PF09339">
    <property type="entry name" value="HTH_IclR"/>
    <property type="match status" value="1"/>
</dbReference>
<evidence type="ECO:0000313" key="6">
    <source>
        <dbReference type="EMBL" id="SBT25271.1"/>
    </source>
</evidence>
<sequence>MSILDGVQKVLSLYAQGVGPQTFSEIAARLALPKSSASRLLNQMQLYGLLDQDPASRRYRPGNLLALAVQADQASTPLDDACREVLTRLSERSGMTAYLSTLNGPETVVLQRLNGSHPVQVLSSPGSRRAAAGTAMGRAMLARLDDAQLAALYGDDGALPPGREGRDPPASVAALRQRVARAREARCAVAIDEAMPGIGAVAAAVRDPASGELRGLCVSFVSFEISDDQVQTLRALLLREVGALGARLGDPYWAGALPAATDVS</sequence>
<keyword evidence="8" id="KW-1185">Reference proteome</keyword>
<dbReference type="Pfam" id="PF01614">
    <property type="entry name" value="IclR_C"/>
    <property type="match status" value="1"/>
</dbReference>
<dbReference type="InterPro" id="IPR029016">
    <property type="entry name" value="GAF-like_dom_sf"/>
</dbReference>
<dbReference type="RefSeq" id="WP_067752907.1">
    <property type="nucleotide sequence ID" value="NZ_LT907988.1"/>
</dbReference>
<evidence type="ECO:0000256" key="3">
    <source>
        <dbReference type="ARBA" id="ARBA00023163"/>
    </source>
</evidence>
<keyword evidence="3" id="KW-0804">Transcription</keyword>
<dbReference type="InterPro" id="IPR005471">
    <property type="entry name" value="Tscrpt_reg_IclR_N"/>
</dbReference>
<feature type="domain" description="IclR-ED" evidence="5">
    <location>
        <begin position="63"/>
        <end position="250"/>
    </location>
</feature>
<dbReference type="GO" id="GO:0003700">
    <property type="term" value="F:DNA-binding transcription factor activity"/>
    <property type="evidence" value="ECO:0007669"/>
    <property type="project" value="TreeGrafter"/>
</dbReference>
<dbReference type="PANTHER" id="PTHR30136">
    <property type="entry name" value="HELIX-TURN-HELIX TRANSCRIPTIONAL REGULATOR, ICLR FAMILY"/>
    <property type="match status" value="1"/>
</dbReference>
<evidence type="ECO:0000313" key="7">
    <source>
        <dbReference type="EMBL" id="SOE49026.1"/>
    </source>
</evidence>
<gene>
    <name evidence="6" type="ORF">ODI_01586</name>
    <name evidence="7" type="ORF">ODI_R1796</name>
</gene>
<reference evidence="6 8" key="1">
    <citation type="submission" date="2016-06" db="EMBL/GenBank/DDBJ databases">
        <authorList>
            <person name="Kjaerup R.B."/>
            <person name="Dalgaard T.S."/>
            <person name="Juul-Madsen H.R."/>
        </authorList>
    </citation>
    <scope>NUCLEOTIDE SEQUENCE [LARGE SCALE GENOMIC DNA]</scope>
    <source>
        <strain evidence="6">Orrdi1</strain>
    </source>
</reference>
<reference evidence="7 8" key="2">
    <citation type="submission" date="2017-08" db="EMBL/GenBank/DDBJ databases">
        <authorList>
            <person name="de Groot N.N."/>
        </authorList>
    </citation>
    <scope>NUCLEOTIDE SEQUENCE [LARGE SCALE GENOMIC DNA]</scope>
    <source>
        <strain evidence="7">Orrdi1</strain>
    </source>
</reference>
<dbReference type="SUPFAM" id="SSF55781">
    <property type="entry name" value="GAF domain-like"/>
    <property type="match status" value="1"/>
</dbReference>
<proteinExistence type="predicted"/>
<evidence type="ECO:0000313" key="8">
    <source>
        <dbReference type="Proteomes" id="UP000078558"/>
    </source>
</evidence>
<dbReference type="EMBL" id="LT907988">
    <property type="protein sequence ID" value="SOE49026.1"/>
    <property type="molecule type" value="Genomic_DNA"/>
</dbReference>
<keyword evidence="1" id="KW-0805">Transcription regulation</keyword>
<dbReference type="InterPro" id="IPR014757">
    <property type="entry name" value="Tscrpt_reg_IclR_C"/>
</dbReference>
<dbReference type="STRING" id="1851544.ODI_01586"/>
<dbReference type="PANTHER" id="PTHR30136:SF35">
    <property type="entry name" value="HTH-TYPE TRANSCRIPTIONAL REGULATOR RV1719"/>
    <property type="match status" value="1"/>
</dbReference>